<dbReference type="GO" id="GO:0032787">
    <property type="term" value="P:monocarboxylic acid metabolic process"/>
    <property type="evidence" value="ECO:0007669"/>
    <property type="project" value="UniProtKB-ARBA"/>
</dbReference>
<keyword evidence="5" id="KW-1133">Transmembrane helix</keyword>
<evidence type="ECO:0000256" key="3">
    <source>
        <dbReference type="ARBA" id="ARBA00048508"/>
    </source>
</evidence>
<gene>
    <name evidence="6" type="ORF">RFI_24785</name>
</gene>
<keyword evidence="7" id="KW-1185">Reference proteome</keyword>
<dbReference type="OMA" id="MTLYPSQ"/>
<name>X6MHN9_RETFI</name>
<evidence type="ECO:0000256" key="4">
    <source>
        <dbReference type="RuleBase" id="RU000363"/>
    </source>
</evidence>
<dbReference type="AlphaFoldDB" id="X6MHN9"/>
<dbReference type="SUPFAM" id="SSF51735">
    <property type="entry name" value="NAD(P)-binding Rossmann-fold domains"/>
    <property type="match status" value="1"/>
</dbReference>
<dbReference type="EC" id="1.1.1.100" evidence="2"/>
<dbReference type="PANTHER" id="PTHR42879">
    <property type="entry name" value="3-OXOACYL-(ACYL-CARRIER-PROTEIN) REDUCTASE"/>
    <property type="match status" value="1"/>
</dbReference>
<dbReference type="Pfam" id="PF00106">
    <property type="entry name" value="adh_short"/>
    <property type="match status" value="1"/>
</dbReference>
<keyword evidence="5" id="KW-0812">Transmembrane</keyword>
<dbReference type="InterPro" id="IPR036291">
    <property type="entry name" value="NAD(P)-bd_dom_sf"/>
</dbReference>
<protein>
    <recommendedName>
        <fullName evidence="2">3-oxoacyl-[acyl-carrier-protein] reductase</fullName>
        <ecNumber evidence="2">1.1.1.100</ecNumber>
    </recommendedName>
</protein>
<proteinExistence type="inferred from homology"/>
<dbReference type="FunFam" id="3.40.50.720:FF:000084">
    <property type="entry name" value="Short-chain dehydrogenase reductase"/>
    <property type="match status" value="1"/>
</dbReference>
<keyword evidence="5" id="KW-0472">Membrane</keyword>
<evidence type="ECO:0000256" key="1">
    <source>
        <dbReference type="ARBA" id="ARBA00006484"/>
    </source>
</evidence>
<evidence type="ECO:0000256" key="2">
    <source>
        <dbReference type="ARBA" id="ARBA00012948"/>
    </source>
</evidence>
<accession>X6MHN9</accession>
<evidence type="ECO:0000256" key="5">
    <source>
        <dbReference type="SAM" id="Phobius"/>
    </source>
</evidence>
<dbReference type="InterPro" id="IPR050259">
    <property type="entry name" value="SDR"/>
</dbReference>
<dbReference type="OrthoDB" id="417891at2759"/>
<organism evidence="6 7">
    <name type="scientific">Reticulomyxa filosa</name>
    <dbReference type="NCBI Taxonomy" id="46433"/>
    <lineage>
        <taxon>Eukaryota</taxon>
        <taxon>Sar</taxon>
        <taxon>Rhizaria</taxon>
        <taxon>Retaria</taxon>
        <taxon>Foraminifera</taxon>
        <taxon>Monothalamids</taxon>
        <taxon>Reticulomyxidae</taxon>
        <taxon>Reticulomyxa</taxon>
    </lineage>
</organism>
<dbReference type="Gene3D" id="3.40.50.720">
    <property type="entry name" value="NAD(P)-binding Rossmann-like Domain"/>
    <property type="match status" value="1"/>
</dbReference>
<feature type="transmembrane region" description="Helical" evidence="5">
    <location>
        <begin position="155"/>
        <end position="173"/>
    </location>
</feature>
<dbReference type="PRINTS" id="PR00081">
    <property type="entry name" value="GDHRDH"/>
</dbReference>
<dbReference type="InterPro" id="IPR002347">
    <property type="entry name" value="SDR_fam"/>
</dbReference>
<dbReference type="EMBL" id="ASPP01021264">
    <property type="protein sequence ID" value="ETO12590.1"/>
    <property type="molecule type" value="Genomic_DNA"/>
</dbReference>
<evidence type="ECO:0000313" key="6">
    <source>
        <dbReference type="EMBL" id="ETO12590.1"/>
    </source>
</evidence>
<dbReference type="Proteomes" id="UP000023152">
    <property type="component" value="Unassembled WGS sequence"/>
</dbReference>
<sequence length="312" mass="34425">MLAIATGTRSSLSKLKPKDFVLSVRPLTSGQNVDSNRLSGQYALITGSTSGIGLAVAKRLASRGCNVVLTGYGNVDKALSEVKASLVPEQKNQAHYIPADLTKDSEVLKLYDESCKVMKRPVNILVNNAGFQHVSPIHEFPLDIYHNMMHVMLDAPFILIKCVLPGIIGLFFFQKKKKHKWGRIINIASTHGLVASPNKSAYVAAKHGLVGMTKSIGLELCQPLFKQVNCTCNVICPGWVETELVQKQIYERMKKSNRNYEQESFALVSEKMPKGEFVQPHHVAHMVDHLCQEASDVINGTSIPIDGCWTVL</sequence>
<comment type="catalytic activity">
    <reaction evidence="3">
        <text>a (3R)-hydroxyacyl-[ACP] + NADP(+) = a 3-oxoacyl-[ACP] + NADPH + H(+)</text>
        <dbReference type="Rhea" id="RHEA:17397"/>
        <dbReference type="Rhea" id="RHEA-COMP:9916"/>
        <dbReference type="Rhea" id="RHEA-COMP:9945"/>
        <dbReference type="ChEBI" id="CHEBI:15378"/>
        <dbReference type="ChEBI" id="CHEBI:57783"/>
        <dbReference type="ChEBI" id="CHEBI:58349"/>
        <dbReference type="ChEBI" id="CHEBI:78776"/>
        <dbReference type="ChEBI" id="CHEBI:78827"/>
        <dbReference type="EC" id="1.1.1.100"/>
    </reaction>
</comment>
<dbReference type="PRINTS" id="PR00080">
    <property type="entry name" value="SDRFAMILY"/>
</dbReference>
<evidence type="ECO:0000313" key="7">
    <source>
        <dbReference type="Proteomes" id="UP000023152"/>
    </source>
</evidence>
<comment type="caution">
    <text evidence="6">The sequence shown here is derived from an EMBL/GenBank/DDBJ whole genome shotgun (WGS) entry which is preliminary data.</text>
</comment>
<dbReference type="PROSITE" id="PS00061">
    <property type="entry name" value="ADH_SHORT"/>
    <property type="match status" value="1"/>
</dbReference>
<dbReference type="GO" id="GO:0004316">
    <property type="term" value="F:3-oxoacyl-[acyl-carrier-protein] reductase (NADPH) activity"/>
    <property type="evidence" value="ECO:0007669"/>
    <property type="project" value="UniProtKB-EC"/>
</dbReference>
<comment type="similarity">
    <text evidence="1 4">Belongs to the short-chain dehydrogenases/reductases (SDR) family.</text>
</comment>
<dbReference type="InterPro" id="IPR020904">
    <property type="entry name" value="Sc_DH/Rdtase_CS"/>
</dbReference>
<dbReference type="PANTHER" id="PTHR42879:SF2">
    <property type="entry name" value="3-OXOACYL-[ACYL-CARRIER-PROTEIN] REDUCTASE FABG"/>
    <property type="match status" value="1"/>
</dbReference>
<reference evidence="6 7" key="1">
    <citation type="journal article" date="2013" name="Curr. Biol.">
        <title>The Genome of the Foraminiferan Reticulomyxa filosa.</title>
        <authorList>
            <person name="Glockner G."/>
            <person name="Hulsmann N."/>
            <person name="Schleicher M."/>
            <person name="Noegel A.A."/>
            <person name="Eichinger L."/>
            <person name="Gallinger C."/>
            <person name="Pawlowski J."/>
            <person name="Sierra R."/>
            <person name="Euteneuer U."/>
            <person name="Pillet L."/>
            <person name="Moustafa A."/>
            <person name="Platzer M."/>
            <person name="Groth M."/>
            <person name="Szafranski K."/>
            <person name="Schliwa M."/>
        </authorList>
    </citation>
    <scope>NUCLEOTIDE SEQUENCE [LARGE SCALE GENOMIC DNA]</scope>
</reference>